<keyword evidence="1" id="KW-0812">Transmembrane</keyword>
<feature type="transmembrane region" description="Helical" evidence="1">
    <location>
        <begin position="49"/>
        <end position="70"/>
    </location>
</feature>
<keyword evidence="1" id="KW-0472">Membrane</keyword>
<dbReference type="AlphaFoldDB" id="A0AA92K5B7"/>
<accession>A0AA92K5B7</accession>
<sequence>MAKSELEGIFETFASGNGFGNPDDRRNAELRLQVALAEQQRKTAARLNLLTLLLVVVGCLQVAVLTFQGWGK</sequence>
<dbReference type="Proteomes" id="UP000593970">
    <property type="component" value="Plasmid pUW774mp"/>
</dbReference>
<evidence type="ECO:0008006" key="4">
    <source>
        <dbReference type="Google" id="ProtNLM"/>
    </source>
</evidence>
<geneLocation type="plasmid" evidence="2 3">
    <name>pUW774mp</name>
</geneLocation>
<reference evidence="3" key="1">
    <citation type="submission" date="2020-04" db="EMBL/GenBank/DDBJ databases">
        <title>Ralstonia solanacearum UW576, UW763, UW773, and UW774.</title>
        <authorList>
            <person name="Steidl O."/>
            <person name="Truchon A."/>
            <person name="Allen C."/>
        </authorList>
    </citation>
    <scope>NUCLEOTIDE SEQUENCE [LARGE SCALE GENOMIC DNA]</scope>
    <source>
        <strain evidence="3">UW774</strain>
        <plasmid evidence="3">pUW774mp</plasmid>
    </source>
</reference>
<name>A0AA92K5B7_RALSL</name>
<proteinExistence type="predicted"/>
<organism evidence="2 3">
    <name type="scientific">Ralstonia solanacearum</name>
    <name type="common">Pseudomonas solanacearum</name>
    <dbReference type="NCBI Taxonomy" id="305"/>
    <lineage>
        <taxon>Bacteria</taxon>
        <taxon>Pseudomonadati</taxon>
        <taxon>Pseudomonadota</taxon>
        <taxon>Betaproteobacteria</taxon>
        <taxon>Burkholderiales</taxon>
        <taxon>Burkholderiaceae</taxon>
        <taxon>Ralstonia</taxon>
        <taxon>Ralstonia solanacearum species complex</taxon>
    </lineage>
</organism>
<protein>
    <recommendedName>
        <fullName evidence="4">Transmembrane protein</fullName>
    </recommendedName>
</protein>
<evidence type="ECO:0000256" key="1">
    <source>
        <dbReference type="SAM" id="Phobius"/>
    </source>
</evidence>
<dbReference type="EMBL" id="CP051170">
    <property type="protein sequence ID" value="QOK98847.1"/>
    <property type="molecule type" value="Genomic_DNA"/>
</dbReference>
<evidence type="ECO:0000313" key="2">
    <source>
        <dbReference type="EMBL" id="QOK98847.1"/>
    </source>
</evidence>
<gene>
    <name evidence="2" type="ORF">HF909_20720</name>
</gene>
<keyword evidence="1" id="KW-1133">Transmembrane helix</keyword>
<evidence type="ECO:0000313" key="3">
    <source>
        <dbReference type="Proteomes" id="UP000593970"/>
    </source>
</evidence>
<keyword evidence="2" id="KW-0614">Plasmid</keyword>